<protein>
    <submittedName>
        <fullName evidence="1">Uncharacterized protein</fullName>
    </submittedName>
</protein>
<keyword evidence="2" id="KW-1185">Reference proteome</keyword>
<evidence type="ECO:0000313" key="1">
    <source>
        <dbReference type="EMBL" id="MCF6138846.1"/>
    </source>
</evidence>
<organism evidence="1 2">
    <name type="scientific">Pseudalkalibacillus berkeleyi</name>
    <dbReference type="NCBI Taxonomy" id="1069813"/>
    <lineage>
        <taxon>Bacteria</taxon>
        <taxon>Bacillati</taxon>
        <taxon>Bacillota</taxon>
        <taxon>Bacilli</taxon>
        <taxon>Bacillales</taxon>
        <taxon>Fictibacillaceae</taxon>
        <taxon>Pseudalkalibacillus</taxon>
    </lineage>
</organism>
<accession>A0ABS9H4J9</accession>
<evidence type="ECO:0000313" key="2">
    <source>
        <dbReference type="Proteomes" id="UP001649381"/>
    </source>
</evidence>
<dbReference type="Proteomes" id="UP001649381">
    <property type="component" value="Unassembled WGS sequence"/>
</dbReference>
<reference evidence="1 2" key="1">
    <citation type="submission" date="2022-01" db="EMBL/GenBank/DDBJ databases">
        <title>Alkalihalobacillus sp. EGI L200015, a novel bacterium isolated from a salt lake sediment.</title>
        <authorList>
            <person name="Gao L."/>
            <person name="Fang B.-Z."/>
            <person name="Li W.-J."/>
        </authorList>
    </citation>
    <scope>NUCLEOTIDE SEQUENCE [LARGE SCALE GENOMIC DNA]</scope>
    <source>
        <strain evidence="1 2">KCTC 12718</strain>
    </source>
</reference>
<name>A0ABS9H4J9_9BACL</name>
<comment type="caution">
    <text evidence="1">The sequence shown here is derived from an EMBL/GenBank/DDBJ whole genome shotgun (WGS) entry which is preliminary data.</text>
</comment>
<dbReference type="EMBL" id="JAKIJS010000001">
    <property type="protein sequence ID" value="MCF6138846.1"/>
    <property type="molecule type" value="Genomic_DNA"/>
</dbReference>
<dbReference type="RefSeq" id="WP_236337089.1">
    <property type="nucleotide sequence ID" value="NZ_JAKIJS010000001.1"/>
</dbReference>
<sequence length="240" mass="27621">MLIVFFFVLGGVLLYINALPIIDMTSNLFNIFSSAVNKETNIENEVEEYLENKYNLQFKVNADVDFEQGTSIAAYPVNESSYIFSVEETKNGTYMDNFIGSLYKHQIISALKRYPTLSNNDSIRIITQFDPKATMGKTYDFHIAYPSLSDRLAVPYLKLSGNQEGDDINREEVFEWLKSMITFIQKENIPHNELNATITVKAPDVYYYYTYTIPKDAFPKFQSIEDIKAFEKVKAVKPQP</sequence>
<gene>
    <name evidence="1" type="ORF">L2716_14000</name>
</gene>
<proteinExistence type="predicted"/>